<dbReference type="OMA" id="VRMCSAG"/>
<dbReference type="KEGG" id="lgi:LOTGIDRAFT_157826"/>
<dbReference type="Proteomes" id="UP000030746">
    <property type="component" value="Unassembled WGS sequence"/>
</dbReference>
<dbReference type="Pfam" id="PF23265">
    <property type="entry name" value="Ig-like_KY"/>
    <property type="match status" value="1"/>
</dbReference>
<dbReference type="STRING" id="225164.V4CEY2"/>
<dbReference type="InterPro" id="IPR053041">
    <property type="entry name" value="Transglut-like_Superfamily_Mod"/>
</dbReference>
<dbReference type="RefSeq" id="XP_009048669.1">
    <property type="nucleotide sequence ID" value="XM_009050421.1"/>
</dbReference>
<reference evidence="3 4" key="1">
    <citation type="journal article" date="2013" name="Nature">
        <title>Insights into bilaterian evolution from three spiralian genomes.</title>
        <authorList>
            <person name="Simakov O."/>
            <person name="Marletaz F."/>
            <person name="Cho S.J."/>
            <person name="Edsinger-Gonzales E."/>
            <person name="Havlak P."/>
            <person name="Hellsten U."/>
            <person name="Kuo D.H."/>
            <person name="Larsson T."/>
            <person name="Lv J."/>
            <person name="Arendt D."/>
            <person name="Savage R."/>
            <person name="Osoegawa K."/>
            <person name="de Jong P."/>
            <person name="Grimwood J."/>
            <person name="Chapman J.A."/>
            <person name="Shapiro H."/>
            <person name="Aerts A."/>
            <person name="Otillar R.P."/>
            <person name="Terry A.Y."/>
            <person name="Boore J.L."/>
            <person name="Grigoriev I.V."/>
            <person name="Lindberg D.R."/>
            <person name="Seaver E.C."/>
            <person name="Weisblat D.A."/>
            <person name="Putnam N.H."/>
            <person name="Rokhsar D.S."/>
        </authorList>
    </citation>
    <scope>NUCLEOTIDE SEQUENCE [LARGE SCALE GENOMIC DNA]</scope>
</reference>
<dbReference type="HOGENOM" id="CLU_018262_0_0_1"/>
<evidence type="ECO:0000259" key="2">
    <source>
        <dbReference type="Pfam" id="PF23265"/>
    </source>
</evidence>
<name>V4CEY2_LOTGI</name>
<dbReference type="InterPro" id="IPR038765">
    <property type="entry name" value="Papain-like_cys_pep_sf"/>
</dbReference>
<proteinExistence type="predicted"/>
<gene>
    <name evidence="3" type="ORF">LOTGIDRAFT_157826</name>
</gene>
<organism evidence="3 4">
    <name type="scientific">Lottia gigantea</name>
    <name type="common">Giant owl limpet</name>
    <dbReference type="NCBI Taxonomy" id="225164"/>
    <lineage>
        <taxon>Eukaryota</taxon>
        <taxon>Metazoa</taxon>
        <taxon>Spiralia</taxon>
        <taxon>Lophotrochozoa</taxon>
        <taxon>Mollusca</taxon>
        <taxon>Gastropoda</taxon>
        <taxon>Patellogastropoda</taxon>
        <taxon>Lottioidea</taxon>
        <taxon>Lottiidae</taxon>
        <taxon>Lottia</taxon>
    </lineage>
</organism>
<keyword evidence="4" id="KW-1185">Reference proteome</keyword>
<feature type="region of interest" description="Disordered" evidence="1">
    <location>
        <begin position="1"/>
        <end position="38"/>
    </location>
</feature>
<dbReference type="PANTHER" id="PTHR47020">
    <property type="entry name" value="HILLARIN"/>
    <property type="match status" value="1"/>
</dbReference>
<evidence type="ECO:0000313" key="3">
    <source>
        <dbReference type="EMBL" id="ESP00550.1"/>
    </source>
</evidence>
<dbReference type="CTD" id="20237506"/>
<dbReference type="EMBL" id="KB200701">
    <property type="protein sequence ID" value="ESP00550.1"/>
    <property type="molecule type" value="Genomic_DNA"/>
</dbReference>
<protein>
    <recommendedName>
        <fullName evidence="2">KY-like immunoglobulin-like domain-containing protein</fullName>
    </recommendedName>
</protein>
<dbReference type="PANTHER" id="PTHR47020:SF1">
    <property type="entry name" value="HILLARIN"/>
    <property type="match status" value="1"/>
</dbReference>
<dbReference type="Gene3D" id="3.10.620.30">
    <property type="match status" value="1"/>
</dbReference>
<accession>V4CEY2</accession>
<feature type="domain" description="KY-like immunoglobulin-like" evidence="2">
    <location>
        <begin position="251"/>
        <end position="349"/>
    </location>
</feature>
<dbReference type="SUPFAM" id="SSF54001">
    <property type="entry name" value="Cysteine proteinases"/>
    <property type="match status" value="1"/>
</dbReference>
<dbReference type="Gene3D" id="1.20.920.20">
    <property type="match status" value="1"/>
</dbReference>
<dbReference type="OrthoDB" id="6129702at2759"/>
<dbReference type="InterPro" id="IPR056564">
    <property type="entry name" value="Ig-like_KY"/>
</dbReference>
<sequence length="765" mass="87888">MGCGSSKSDGTDLPELAVFPVPESEPGYPPPKPPRTTKNEYFNPAEFTSIDNNVRKLKNSKAESYEALVGEITNGLTTDLQKLRALYIWLGNQPIENQAYPNVTDNSTPRGYMKNIKHGRGSFTAFFTLLCRAAKLPTVIIHGKGKSKNYEVGDKDFSNLNSQWCAVYVDGDWRIVHALWSFRAVSGFNQGNWTQIERDGKALNTKDTKSSGKGVTQLNEYYFLTEPEEFIYKCRPDKDPWQLLRTPWSMDKYTSVPYCRENFFSSGLKIISENNCILKSEKGKCWLEFGHDPEVEQNLNYEFFYNEEASGQPLPSDRRLNRFVAYNNEVNKKSFVVRFSCVGVYKMVISKMVEFRLDCPGIGECLEEFPENPQIGYGYGRAAQSAGINSTNQYYGFIFLTHNETKTFQFVVEDPKHFQMQFKDAASNTDLSPYVHQTISDNNVAVQVRMPEDQEGDCVLSFSNNNHVAINYLISTDNIAESGSTSPRRDPVREALIRATKDTDIDILELAIERFEQDRLEDRGDLTRARKRLQSLYDAQAGDQDREKDEARIRERLRVATREDDIDELEAAIEEFMGNRLEDQDDLTKAKQKLLDLYTKALHIATQKRDIDRLEHVIDRAKSSRVCGTLRFSEAMIEAEETLEQLKRLRTYMMRVLALKQATVSEITSYKRPKPCIHDVMKATYLLLGEREKQLKRWEHIQSLTRKLGKESLIRRIKEFDLVNLKIPVANRSDRLLDMYDKRTVYLTSAGAGTFFKWVRASSQC</sequence>
<evidence type="ECO:0000313" key="4">
    <source>
        <dbReference type="Proteomes" id="UP000030746"/>
    </source>
</evidence>
<dbReference type="AlphaFoldDB" id="V4CEY2"/>
<dbReference type="GeneID" id="20237506"/>
<evidence type="ECO:0000256" key="1">
    <source>
        <dbReference type="SAM" id="MobiDB-lite"/>
    </source>
</evidence>